<proteinExistence type="predicted"/>
<dbReference type="OrthoDB" id="2370938at2759"/>
<protein>
    <submittedName>
        <fullName evidence="1">Uncharacterized protein</fullName>
    </submittedName>
</protein>
<comment type="caution">
    <text evidence="1">The sequence shown here is derived from an EMBL/GenBank/DDBJ whole genome shotgun (WGS) entry which is preliminary data.</text>
</comment>
<sequence length="179" mass="20096">MASYVLPLQEVYLHSPEDKVILTCPSTMTKAGTHRKELMEEKHGKRPDMLISVVNSNTEIVLEVGCGEIKGCRQEKHEAANARDLVRVGLLLKDMADHAEDMLGITNSIHLGFQVIGQTGTYYLMAKCGTMYVMSQMCTNTIPDCLDEMGRVFADYKTWRQLQAAFKRGYEPILEALAH</sequence>
<evidence type="ECO:0000313" key="1">
    <source>
        <dbReference type="EMBL" id="KAF9952479.1"/>
    </source>
</evidence>
<dbReference type="AlphaFoldDB" id="A0A9P6LYX8"/>
<feature type="non-terminal residue" evidence="1">
    <location>
        <position position="1"/>
    </location>
</feature>
<evidence type="ECO:0000313" key="2">
    <source>
        <dbReference type="Proteomes" id="UP000738359"/>
    </source>
</evidence>
<organism evidence="1 2">
    <name type="scientific">Mortierella alpina</name>
    <name type="common">Oleaginous fungus</name>
    <name type="synonym">Mortierella renispora</name>
    <dbReference type="NCBI Taxonomy" id="64518"/>
    <lineage>
        <taxon>Eukaryota</taxon>
        <taxon>Fungi</taxon>
        <taxon>Fungi incertae sedis</taxon>
        <taxon>Mucoromycota</taxon>
        <taxon>Mortierellomycotina</taxon>
        <taxon>Mortierellomycetes</taxon>
        <taxon>Mortierellales</taxon>
        <taxon>Mortierellaceae</taxon>
        <taxon>Mortierella</taxon>
    </lineage>
</organism>
<gene>
    <name evidence="1" type="ORF">BGZ70_000588</name>
</gene>
<dbReference type="Proteomes" id="UP000738359">
    <property type="component" value="Unassembled WGS sequence"/>
</dbReference>
<accession>A0A9P6LYX8</accession>
<keyword evidence="2" id="KW-1185">Reference proteome</keyword>
<dbReference type="EMBL" id="JAAAHY010001116">
    <property type="protein sequence ID" value="KAF9952479.1"/>
    <property type="molecule type" value="Genomic_DNA"/>
</dbReference>
<name>A0A9P6LYX8_MORAP</name>
<reference evidence="1" key="1">
    <citation type="journal article" date="2020" name="Fungal Divers.">
        <title>Resolving the Mortierellaceae phylogeny through synthesis of multi-gene phylogenetics and phylogenomics.</title>
        <authorList>
            <person name="Vandepol N."/>
            <person name="Liber J."/>
            <person name="Desiro A."/>
            <person name="Na H."/>
            <person name="Kennedy M."/>
            <person name="Barry K."/>
            <person name="Grigoriev I.V."/>
            <person name="Miller A.N."/>
            <person name="O'Donnell K."/>
            <person name="Stajich J.E."/>
            <person name="Bonito G."/>
        </authorList>
    </citation>
    <scope>NUCLEOTIDE SEQUENCE</scope>
    <source>
        <strain evidence="1">CK1249</strain>
    </source>
</reference>